<feature type="region of interest" description="Disordered" evidence="6">
    <location>
        <begin position="259"/>
        <end position="281"/>
    </location>
</feature>
<keyword evidence="5" id="KW-0539">Nucleus</keyword>
<dbReference type="PANTHER" id="PTHR44313">
    <property type="entry name" value="DNAJ HOMOLOG SUBFAMILY C MEMBER 17"/>
    <property type="match status" value="1"/>
</dbReference>
<sequence>MSLPAGFDPYAVLSVKNDCSEKELKNAYRLQCLKWHPDKNLDNKEEAQKRFIAAREAFEFLFDKTKRAEYDANKTKIRVREEKYRQRMEQADDERRKKIEELNRREKAAEESTVQSKPSEQQEARQRKREEERIREEMRKIREELEKQAMDEIRQTEERIRKAHAEHRAAQKIIQEEAHLAKLKLKFEAPDEENDYSEEALRIIYEPYGKISAISLIKKKKGKRLCIIEFAKGVNAWGAELEEGVGDGPKITGEWIVPPSEFQTEPEERQEKKNDDDIDYDSMSLEELEAHALGPNVEKKARIE</sequence>
<dbReference type="GO" id="GO:0000390">
    <property type="term" value="P:spliceosomal complex disassembly"/>
    <property type="evidence" value="ECO:0007669"/>
    <property type="project" value="TreeGrafter"/>
</dbReference>
<name>A0A2A2LVF3_9BILA</name>
<dbReference type="InterPro" id="IPR052094">
    <property type="entry name" value="Pre-mRNA-splicing_ERAD"/>
</dbReference>
<evidence type="ECO:0000256" key="5">
    <source>
        <dbReference type="ARBA" id="ARBA00023242"/>
    </source>
</evidence>
<dbReference type="OrthoDB" id="10250354at2759"/>
<dbReference type="InterPro" id="IPR001623">
    <property type="entry name" value="DnaJ_domain"/>
</dbReference>
<dbReference type="PRINTS" id="PR00625">
    <property type="entry name" value="JDOMAIN"/>
</dbReference>
<dbReference type="InterPro" id="IPR000504">
    <property type="entry name" value="RRM_dom"/>
</dbReference>
<dbReference type="GO" id="GO:0005737">
    <property type="term" value="C:cytoplasm"/>
    <property type="evidence" value="ECO:0007669"/>
    <property type="project" value="UniProtKB-SubCell"/>
</dbReference>
<dbReference type="InterPro" id="IPR018253">
    <property type="entry name" value="DnaJ_domain_CS"/>
</dbReference>
<dbReference type="AlphaFoldDB" id="A0A2A2LVF3"/>
<accession>A0A2A2LVF3</accession>
<dbReference type="PROSITE" id="PS50076">
    <property type="entry name" value="DNAJ_2"/>
    <property type="match status" value="1"/>
</dbReference>
<dbReference type="InterPro" id="IPR036869">
    <property type="entry name" value="J_dom_sf"/>
</dbReference>
<dbReference type="SMART" id="SM00271">
    <property type="entry name" value="DnaJ"/>
    <property type="match status" value="1"/>
</dbReference>
<keyword evidence="3" id="KW-0963">Cytoplasm</keyword>
<keyword evidence="4" id="KW-0143">Chaperone</keyword>
<evidence type="ECO:0000256" key="3">
    <source>
        <dbReference type="ARBA" id="ARBA00022490"/>
    </source>
</evidence>
<evidence type="ECO:0000313" key="8">
    <source>
        <dbReference type="EMBL" id="PAV90179.1"/>
    </source>
</evidence>
<comment type="subcellular location">
    <subcellularLocation>
        <location evidence="2">Cytoplasm</location>
    </subcellularLocation>
    <subcellularLocation>
        <location evidence="1">Nucleus</location>
    </subcellularLocation>
</comment>
<dbReference type="InterPro" id="IPR012677">
    <property type="entry name" value="Nucleotide-bd_a/b_plait_sf"/>
</dbReference>
<keyword evidence="9" id="KW-1185">Reference proteome</keyword>
<organism evidence="8 9">
    <name type="scientific">Diploscapter pachys</name>
    <dbReference type="NCBI Taxonomy" id="2018661"/>
    <lineage>
        <taxon>Eukaryota</taxon>
        <taxon>Metazoa</taxon>
        <taxon>Ecdysozoa</taxon>
        <taxon>Nematoda</taxon>
        <taxon>Chromadorea</taxon>
        <taxon>Rhabditida</taxon>
        <taxon>Rhabditina</taxon>
        <taxon>Rhabditomorpha</taxon>
        <taxon>Rhabditoidea</taxon>
        <taxon>Rhabditidae</taxon>
        <taxon>Diploscapter</taxon>
    </lineage>
</organism>
<feature type="region of interest" description="Disordered" evidence="6">
    <location>
        <begin position="104"/>
        <end position="132"/>
    </location>
</feature>
<evidence type="ECO:0000256" key="4">
    <source>
        <dbReference type="ARBA" id="ARBA00023186"/>
    </source>
</evidence>
<dbReference type="Gene3D" id="3.30.70.330">
    <property type="match status" value="1"/>
</dbReference>
<dbReference type="CDD" id="cd06257">
    <property type="entry name" value="DnaJ"/>
    <property type="match status" value="1"/>
</dbReference>
<comment type="caution">
    <text evidence="8">The sequence shown here is derived from an EMBL/GenBank/DDBJ whole genome shotgun (WGS) entry which is preliminary data.</text>
</comment>
<evidence type="ECO:0000256" key="6">
    <source>
        <dbReference type="SAM" id="MobiDB-lite"/>
    </source>
</evidence>
<dbReference type="Gene3D" id="1.10.287.110">
    <property type="entry name" value="DnaJ domain"/>
    <property type="match status" value="1"/>
</dbReference>
<dbReference type="GO" id="GO:0005681">
    <property type="term" value="C:spliceosomal complex"/>
    <property type="evidence" value="ECO:0007669"/>
    <property type="project" value="TreeGrafter"/>
</dbReference>
<protein>
    <recommendedName>
        <fullName evidence="7">J domain-containing protein</fullName>
    </recommendedName>
</protein>
<gene>
    <name evidence="8" type="ORF">WR25_17231</name>
</gene>
<feature type="compositionally biased region" description="Basic and acidic residues" evidence="6">
    <location>
        <begin position="266"/>
        <end position="275"/>
    </location>
</feature>
<evidence type="ECO:0000313" key="9">
    <source>
        <dbReference type="Proteomes" id="UP000218231"/>
    </source>
</evidence>
<feature type="compositionally biased region" description="Basic and acidic residues" evidence="6">
    <location>
        <begin position="120"/>
        <end position="132"/>
    </location>
</feature>
<dbReference type="STRING" id="2018661.A0A2A2LVF3"/>
<dbReference type="Proteomes" id="UP000218231">
    <property type="component" value="Unassembled WGS sequence"/>
</dbReference>
<dbReference type="Pfam" id="PF00226">
    <property type="entry name" value="DnaJ"/>
    <property type="match status" value="1"/>
</dbReference>
<dbReference type="GO" id="GO:0003723">
    <property type="term" value="F:RNA binding"/>
    <property type="evidence" value="ECO:0007669"/>
    <property type="project" value="InterPro"/>
</dbReference>
<dbReference type="PROSITE" id="PS00636">
    <property type="entry name" value="DNAJ_1"/>
    <property type="match status" value="1"/>
</dbReference>
<evidence type="ECO:0000256" key="1">
    <source>
        <dbReference type="ARBA" id="ARBA00004123"/>
    </source>
</evidence>
<evidence type="ECO:0000259" key="7">
    <source>
        <dbReference type="PROSITE" id="PS50076"/>
    </source>
</evidence>
<proteinExistence type="predicted"/>
<reference evidence="8 9" key="1">
    <citation type="journal article" date="2017" name="Curr. Biol.">
        <title>Genome architecture and evolution of a unichromosomal asexual nematode.</title>
        <authorList>
            <person name="Fradin H."/>
            <person name="Zegar C."/>
            <person name="Gutwein M."/>
            <person name="Lucas J."/>
            <person name="Kovtun M."/>
            <person name="Corcoran D."/>
            <person name="Baugh L.R."/>
            <person name="Kiontke K."/>
            <person name="Gunsalus K."/>
            <person name="Fitch D.H."/>
            <person name="Piano F."/>
        </authorList>
    </citation>
    <scope>NUCLEOTIDE SEQUENCE [LARGE SCALE GENOMIC DNA]</scope>
    <source>
        <strain evidence="8">PF1309</strain>
    </source>
</reference>
<dbReference type="PANTHER" id="PTHR44313:SF1">
    <property type="entry name" value="DNAJ HOMOLOG SUBFAMILY C MEMBER 17"/>
    <property type="match status" value="1"/>
</dbReference>
<dbReference type="EMBL" id="LIAE01006391">
    <property type="protein sequence ID" value="PAV90179.1"/>
    <property type="molecule type" value="Genomic_DNA"/>
</dbReference>
<feature type="domain" description="J" evidence="7">
    <location>
        <begin position="8"/>
        <end position="74"/>
    </location>
</feature>
<dbReference type="SUPFAM" id="SSF46565">
    <property type="entry name" value="Chaperone J-domain"/>
    <property type="match status" value="1"/>
</dbReference>
<evidence type="ECO:0000256" key="2">
    <source>
        <dbReference type="ARBA" id="ARBA00004496"/>
    </source>
</evidence>
<dbReference type="Pfam" id="PF00076">
    <property type="entry name" value="RRM_1"/>
    <property type="match status" value="1"/>
</dbReference>